<dbReference type="Pfam" id="PF07345">
    <property type="entry name" value="ATPaseInh_sub_z"/>
    <property type="match status" value="1"/>
</dbReference>
<dbReference type="Gene3D" id="1.10.790.20">
    <property type="entry name" value="Domain of unknown function DUF1476"/>
    <property type="match status" value="1"/>
</dbReference>
<proteinExistence type="predicted"/>
<gene>
    <name evidence="1" type="ORF">DK389_08225</name>
</gene>
<dbReference type="OrthoDB" id="7997599at2"/>
<organism evidence="1 2">
    <name type="scientific">Methylobacterium durans</name>
    <dbReference type="NCBI Taxonomy" id="2202825"/>
    <lineage>
        <taxon>Bacteria</taxon>
        <taxon>Pseudomonadati</taxon>
        <taxon>Pseudomonadota</taxon>
        <taxon>Alphaproteobacteria</taxon>
        <taxon>Hyphomicrobiales</taxon>
        <taxon>Methylobacteriaceae</taxon>
        <taxon>Methylobacterium</taxon>
    </lineage>
</organism>
<name>A0A2U8W383_9HYPH</name>
<dbReference type="InterPro" id="IPR038293">
    <property type="entry name" value="ATPase_inh_sub_z_sf"/>
</dbReference>
<dbReference type="AlphaFoldDB" id="A0A2U8W383"/>
<evidence type="ECO:0000313" key="2">
    <source>
        <dbReference type="Proteomes" id="UP000245926"/>
    </source>
</evidence>
<accession>A0A2U8W383</accession>
<dbReference type="Proteomes" id="UP000245926">
    <property type="component" value="Chromosome"/>
</dbReference>
<keyword evidence="2" id="KW-1185">Reference proteome</keyword>
<reference evidence="2" key="1">
    <citation type="submission" date="2018-05" db="EMBL/GenBank/DDBJ databases">
        <title>Complete Genome Sequence of Methylobacterium sp. 17SD2-17.</title>
        <authorList>
            <person name="Srinivasan S."/>
        </authorList>
    </citation>
    <scope>NUCLEOTIDE SEQUENCE [LARGE SCALE GENOMIC DNA]</scope>
    <source>
        <strain evidence="2">17SD2-17</strain>
    </source>
</reference>
<dbReference type="KEGG" id="mets:DK389_08225"/>
<sequence length="122" mass="13083">MLRSFEERERVAEMLFARAEEMHFVTHCYAVRALAAFAFGRLGVDSQTSEAYARLLIAAVIEGLDDEALLMRVQGDLAANGVSATLDELRGALMGAAAQAASAAGLVVAQLSRRPRLRAAMS</sequence>
<dbReference type="RefSeq" id="WP_109888727.1">
    <property type="nucleotide sequence ID" value="NZ_CP029550.1"/>
</dbReference>
<evidence type="ECO:0000313" key="1">
    <source>
        <dbReference type="EMBL" id="AWN40517.1"/>
    </source>
</evidence>
<dbReference type="InterPro" id="IPR009945">
    <property type="entry name" value="ATPase_inh_sub_z"/>
</dbReference>
<dbReference type="EMBL" id="CP029550">
    <property type="protein sequence ID" value="AWN40517.1"/>
    <property type="molecule type" value="Genomic_DNA"/>
</dbReference>
<protein>
    <submittedName>
        <fullName evidence="1">DUF1476 domain-containing protein</fullName>
    </submittedName>
</protein>